<proteinExistence type="predicted"/>
<reference evidence="1" key="1">
    <citation type="submission" date="2019-08" db="EMBL/GenBank/DDBJ databases">
        <authorList>
            <person name="Kucharzyk K."/>
            <person name="Murdoch R.W."/>
            <person name="Higgins S."/>
            <person name="Loffler F."/>
        </authorList>
    </citation>
    <scope>NUCLEOTIDE SEQUENCE</scope>
</reference>
<protein>
    <submittedName>
        <fullName evidence="1">Uncharacterized protein</fullName>
    </submittedName>
</protein>
<dbReference type="EMBL" id="VSSQ01063444">
    <property type="protein sequence ID" value="MPN16485.1"/>
    <property type="molecule type" value="Genomic_DNA"/>
</dbReference>
<name>A0A645FPY6_9ZZZZ</name>
<comment type="caution">
    <text evidence="1">The sequence shown here is derived from an EMBL/GenBank/DDBJ whole genome shotgun (WGS) entry which is preliminary data.</text>
</comment>
<sequence length="48" mass="5047">MAEVLPESVNPNPPEVSPPKCLSGQTMITLFPDRAISTAEITAAEVPP</sequence>
<evidence type="ECO:0000313" key="1">
    <source>
        <dbReference type="EMBL" id="MPN16485.1"/>
    </source>
</evidence>
<accession>A0A645FPY6</accession>
<organism evidence="1">
    <name type="scientific">bioreactor metagenome</name>
    <dbReference type="NCBI Taxonomy" id="1076179"/>
    <lineage>
        <taxon>unclassified sequences</taxon>
        <taxon>metagenomes</taxon>
        <taxon>ecological metagenomes</taxon>
    </lineage>
</organism>
<gene>
    <name evidence="1" type="ORF">SDC9_163829</name>
</gene>
<dbReference type="AlphaFoldDB" id="A0A645FPY6"/>